<evidence type="ECO:0000256" key="1">
    <source>
        <dbReference type="SAM" id="MobiDB-lite"/>
    </source>
</evidence>
<gene>
    <name evidence="2" type="ORF">BG015_011551</name>
</gene>
<reference evidence="2" key="1">
    <citation type="journal article" date="2020" name="Fungal Divers.">
        <title>Resolving the Mortierellaceae phylogeny through synthesis of multi-gene phylogenetics and phylogenomics.</title>
        <authorList>
            <person name="Vandepol N."/>
            <person name="Liber J."/>
            <person name="Desiro A."/>
            <person name="Na H."/>
            <person name="Kennedy M."/>
            <person name="Barry K."/>
            <person name="Grigoriev I.V."/>
            <person name="Miller A.N."/>
            <person name="O'Donnell K."/>
            <person name="Stajich J.E."/>
            <person name="Bonito G."/>
        </authorList>
    </citation>
    <scope>NUCLEOTIDE SEQUENCE</scope>
    <source>
        <strain evidence="2">NRRL 6426</strain>
    </source>
</reference>
<protein>
    <submittedName>
        <fullName evidence="2">Uncharacterized protein</fullName>
    </submittedName>
</protein>
<dbReference type="AlphaFoldDB" id="A0A9P5RSX2"/>
<evidence type="ECO:0000313" key="2">
    <source>
        <dbReference type="EMBL" id="KAF9146635.1"/>
    </source>
</evidence>
<dbReference type="Proteomes" id="UP000748756">
    <property type="component" value="Unassembled WGS sequence"/>
</dbReference>
<sequence>MDSPITRAFGLPELALHLEQFLFPRDIACLMQTCGTLYSTFLPRYAQKSQDFSALCLFHDKPQAPRSLRDVAINAFHLRTIMIDERSCRKYHDEFRDVYFPISPSPTSSSSSSPSSSSASPPDPPSPYQIPAQPSIESLCENRDLSVQVWCFLQGSPRLTTLHMHNIKIDDSFKAVWAATISKLKILETLYLDFVSMSESSILHAIRTIFAKRPTSLKSVTLRLHYASDLYVLCSRVDPAIDDPFLNTLPSDVIPLPKSGSDEQSTIQAQ</sequence>
<organism evidence="2 3">
    <name type="scientific">Linnemannia schmuckeri</name>
    <dbReference type="NCBI Taxonomy" id="64567"/>
    <lineage>
        <taxon>Eukaryota</taxon>
        <taxon>Fungi</taxon>
        <taxon>Fungi incertae sedis</taxon>
        <taxon>Mucoromycota</taxon>
        <taxon>Mortierellomycotina</taxon>
        <taxon>Mortierellomycetes</taxon>
        <taxon>Mortierellales</taxon>
        <taxon>Mortierellaceae</taxon>
        <taxon>Linnemannia</taxon>
    </lineage>
</organism>
<dbReference type="EMBL" id="JAAAUQ010000900">
    <property type="protein sequence ID" value="KAF9146635.1"/>
    <property type="molecule type" value="Genomic_DNA"/>
</dbReference>
<dbReference type="SUPFAM" id="SSF52047">
    <property type="entry name" value="RNI-like"/>
    <property type="match status" value="1"/>
</dbReference>
<feature type="region of interest" description="Disordered" evidence="1">
    <location>
        <begin position="106"/>
        <end position="133"/>
    </location>
</feature>
<proteinExistence type="predicted"/>
<keyword evidence="3" id="KW-1185">Reference proteome</keyword>
<comment type="caution">
    <text evidence="2">The sequence shown here is derived from an EMBL/GenBank/DDBJ whole genome shotgun (WGS) entry which is preliminary data.</text>
</comment>
<name>A0A9P5RSX2_9FUNG</name>
<feature type="compositionally biased region" description="Low complexity" evidence="1">
    <location>
        <begin position="106"/>
        <end position="120"/>
    </location>
</feature>
<evidence type="ECO:0000313" key="3">
    <source>
        <dbReference type="Proteomes" id="UP000748756"/>
    </source>
</evidence>
<accession>A0A9P5RSX2</accession>